<dbReference type="SUPFAM" id="SSF54928">
    <property type="entry name" value="RNA-binding domain, RBD"/>
    <property type="match status" value="1"/>
</dbReference>
<keyword evidence="21" id="KW-1185">Reference proteome</keyword>
<dbReference type="SMART" id="SM00508">
    <property type="entry name" value="PostSET"/>
    <property type="match status" value="1"/>
</dbReference>
<dbReference type="CDD" id="cd19169">
    <property type="entry name" value="SET_SETD1"/>
    <property type="match status" value="1"/>
</dbReference>
<sequence length="1741" mass="195684">MNPQCGGTTGKDAASSAVRPQSSLGYSCGWKLISSPSLRRPVIRVDGICKENPKFNVRELIDPRGPPRYRSICDVELAVPLFAIDCNTVRIPPKHEVSILGLNDNINEHFLVDMCRKFGEVTDYFIYHHPRTKKHLGMASVLFSEPACAELFIKKYDGTSVMGNNISCFFDPFASKIGKRYEDIAMESPPIPKYLRHISEERLSVFKLQYQSPCREDPLSKSTCSAHTDSPSCSGIANTVEEKKTDVVDCFEFDVHSSLGGIALSERSAPRTPPFPMTFEHTFGVNSSPPPHPPTPPPPPRPPLSISPLPSAPPPIPLPNCTPGTPSFGLSTDFPSSPAFHVRPPPAPSLPVFPPPYMPPAMLPLMNMVPPFPPPSVIPRQPLDPVFPSAYVHPPPLPPFPVISSVPFTSKTEEAPMDPGPSPCFQKKVREKRSSSPFTNMKKSGEHGKERKRQRSTSSTTSFTSIADTVSEDESECSAFERNPSKNEIKHRERKRRKGDAIVEKRKYYRRKSGPEGSKDYYKEVVIRTVDDAKDRKEAGSSQIYDSPELVQEVEQYQRIRKYKRHKKEKDSSEMSKQCTSFGSVDATPDVDLPDLESVSSDEEKGKNKTDADRKQHTSHNSQRFQHTKNPVIQPTRMSSHSLTDMRLRRKTDDNLKSGSKIGKERRMSKASHEMIGHRWSSSSLSDESESDEPLQRVRPRHSDRRLPPRTKDCDHYSKTPKKHPLNGDLDLADLLEEVTESSCDSAAEKNEKLSENILRRSNSKMSRLRGTDKMHSKTAEETKKDFLGSYSGTPCGNTSSLTATSSQPAYSSVKPQYSSKPPTPSNVSVRPSFEQRLDDLFHSSSKLDTCDHASPVTSSVDTPIASATPGTVSGLNECSPVVTPQYSDGVMSYGGSVIRDFTKVNEHWSSYDEHVAHPSAHEIECFSPLVESSHSLTRSSTDVLFTEDSKGLNIQQQQDVANAIAMSVMRLQREEEEKMARKLEEERKQAEEMRRLEEERKKLEKKRGFRDEYRDKLFELYFKDLLAVNIKDIQMRCDQSSFNALEMKWKAMSKKSETVLTSTSSDRIRNSNDSSVQQCVENDSFAGESSTTASSKNAFPEMLRKLNAQSKAEMSAAFGPDAASLLAQDLIFGGFGLMRNMPSFKIKKKLPKSPSIDHADSDSRASPIQKRESVVSSDEDRSRSRSRKRFSRTSSESNYSSSSRDRSTSSSSTRSRFTNSSRSCSRYESRSPVGSRASSLVKFTVSSTRESSSTRSLSSDDQNGEGRIDRNDKENVDADNSCMKIGNAESESVKYEATNKRDELKLEGREIVVDDIKTETASHRERAEESAQTKQIVKMNVKLDEDDFDTEVDNAAHVIEPLSIAATVRSPLAKHDGESDMEEMSGTSVFTFPQETSREISQKSSRRRRMENELASLLPPPVDVGKLAEFVKTWSHRSQTEEDEIERVFERSGFDGEDLDMLEKALHEMQTDGTANWSQTLLWVPPLMIPETILLDKPKKVGKFDLYYSDPELVGVFPHSTGCARTQGFYRLSNKQKRGLVRRPEAFQDKTVISERDETTVRHQVQATKEARSMTRRLLTSMGETTQSDFFKVNQLKYRKKMIKFARSRIHGWGLYALEPIAPDDMIIEYIGQKIRPTVADLREKQYEKRGMGSSYLFRIDSDNVIDATQMGNFARFINHSCQPNCYAKVVTVDGEKRIVIYSKVFINKGDEITYDYKFPIEDDKIDCLCGAPGCRGTLN</sequence>
<feature type="domain" description="SET" evidence="18">
    <location>
        <begin position="1602"/>
        <end position="1719"/>
    </location>
</feature>
<evidence type="ECO:0000313" key="21">
    <source>
        <dbReference type="Proteomes" id="UP001608902"/>
    </source>
</evidence>
<evidence type="ECO:0000256" key="2">
    <source>
        <dbReference type="ARBA" id="ARBA00012182"/>
    </source>
</evidence>
<comment type="catalytic activity">
    <reaction evidence="12">
        <text>N(6)-methyl-L-lysyl(4)-[histone H3] + S-adenosyl-L-methionine = N(6),N(6)-dimethyl-L-lysyl(4)-[histone H3] + S-adenosyl-L-homocysteine + H(+)</text>
        <dbReference type="Rhea" id="RHEA:60268"/>
        <dbReference type="Rhea" id="RHEA-COMP:15540"/>
        <dbReference type="Rhea" id="RHEA-COMP:15543"/>
        <dbReference type="ChEBI" id="CHEBI:15378"/>
        <dbReference type="ChEBI" id="CHEBI:57856"/>
        <dbReference type="ChEBI" id="CHEBI:59789"/>
        <dbReference type="ChEBI" id="CHEBI:61929"/>
        <dbReference type="ChEBI" id="CHEBI:61976"/>
    </reaction>
</comment>
<evidence type="ECO:0000256" key="16">
    <source>
        <dbReference type="SAM" id="MobiDB-lite"/>
    </source>
</evidence>
<keyword evidence="4" id="KW-0808">Transferase</keyword>
<keyword evidence="7 14" id="KW-0694">RNA-binding</keyword>
<dbReference type="EMBL" id="JBGFUD010002205">
    <property type="protein sequence ID" value="MFH4977312.1"/>
    <property type="molecule type" value="Genomic_DNA"/>
</dbReference>
<dbReference type="Pfam" id="PF00856">
    <property type="entry name" value="SET"/>
    <property type="match status" value="1"/>
</dbReference>
<evidence type="ECO:0000259" key="17">
    <source>
        <dbReference type="PROSITE" id="PS50102"/>
    </source>
</evidence>
<keyword evidence="5" id="KW-0949">S-adenosyl-L-methionine</keyword>
<dbReference type="SUPFAM" id="SSF82199">
    <property type="entry name" value="SET domain"/>
    <property type="match status" value="1"/>
</dbReference>
<gene>
    <name evidence="20" type="ORF">AB6A40_004021</name>
</gene>
<dbReference type="SMART" id="SM01291">
    <property type="entry name" value="N-SET"/>
    <property type="match status" value="1"/>
</dbReference>
<feature type="compositionally biased region" description="Basic and acidic residues" evidence="16">
    <location>
        <begin position="705"/>
        <end position="718"/>
    </location>
</feature>
<dbReference type="PANTHER" id="PTHR45814:SF2">
    <property type="entry name" value="HISTONE-LYSINE N-METHYLTRANSFERASE SETD1"/>
    <property type="match status" value="1"/>
</dbReference>
<comment type="catalytic activity">
    <reaction evidence="11">
        <text>L-lysyl(4)-[histone H3] + 3 S-adenosyl-L-methionine = N(6),N(6),N(6)-trimethyl-L-lysyl(4)-[histone H3] + 3 S-adenosyl-L-homocysteine + 3 H(+)</text>
        <dbReference type="Rhea" id="RHEA:60260"/>
        <dbReference type="Rhea" id="RHEA-COMP:15537"/>
        <dbReference type="Rhea" id="RHEA-COMP:15547"/>
        <dbReference type="ChEBI" id="CHEBI:15378"/>
        <dbReference type="ChEBI" id="CHEBI:29969"/>
        <dbReference type="ChEBI" id="CHEBI:57856"/>
        <dbReference type="ChEBI" id="CHEBI:59789"/>
        <dbReference type="ChEBI" id="CHEBI:61961"/>
        <dbReference type="EC" id="2.1.1.354"/>
    </reaction>
</comment>
<feature type="region of interest" description="Disordered" evidence="16">
    <location>
        <begin position="532"/>
        <end position="831"/>
    </location>
</feature>
<feature type="compositionally biased region" description="Acidic residues" evidence="16">
    <location>
        <begin position="731"/>
        <end position="740"/>
    </location>
</feature>
<feature type="coiled-coil region" evidence="15">
    <location>
        <begin position="967"/>
        <end position="1008"/>
    </location>
</feature>
<feature type="compositionally biased region" description="Basic residues" evidence="16">
    <location>
        <begin position="559"/>
        <end position="568"/>
    </location>
</feature>
<dbReference type="Gene3D" id="2.170.270.10">
    <property type="entry name" value="SET domain"/>
    <property type="match status" value="1"/>
</dbReference>
<dbReference type="InterPro" id="IPR035979">
    <property type="entry name" value="RBD_domain_sf"/>
</dbReference>
<accession>A0ABD6EKT1</accession>
<dbReference type="InterPro" id="IPR003616">
    <property type="entry name" value="Post-SET_dom"/>
</dbReference>
<feature type="domain" description="Post-SET" evidence="19">
    <location>
        <begin position="1725"/>
        <end position="1741"/>
    </location>
</feature>
<dbReference type="InterPro" id="IPR044570">
    <property type="entry name" value="Set1-like"/>
</dbReference>
<evidence type="ECO:0000259" key="18">
    <source>
        <dbReference type="PROSITE" id="PS50280"/>
    </source>
</evidence>
<comment type="subcellular location">
    <subcellularLocation>
        <location evidence="1">Nucleus</location>
    </subcellularLocation>
</comment>
<feature type="compositionally biased region" description="Basic and acidic residues" evidence="16">
    <location>
        <begin position="1265"/>
        <end position="1277"/>
    </location>
</feature>
<keyword evidence="10" id="KW-0539">Nucleus</keyword>
<feature type="compositionally biased region" description="Low complexity" evidence="16">
    <location>
        <begin position="456"/>
        <end position="465"/>
    </location>
</feature>
<dbReference type="EC" id="2.1.1.354" evidence="2"/>
<feature type="compositionally biased region" description="Basic and acidic residues" evidence="16">
    <location>
        <begin position="1156"/>
        <end position="1184"/>
    </location>
</feature>
<feature type="compositionally biased region" description="Polar residues" evidence="16">
    <location>
        <begin position="619"/>
        <end position="643"/>
    </location>
</feature>
<evidence type="ECO:0000256" key="7">
    <source>
        <dbReference type="ARBA" id="ARBA00022884"/>
    </source>
</evidence>
<dbReference type="SMART" id="SM00360">
    <property type="entry name" value="RRM"/>
    <property type="match status" value="1"/>
</dbReference>
<dbReference type="InterPro" id="IPR001214">
    <property type="entry name" value="SET_dom"/>
</dbReference>
<reference evidence="20 21" key="1">
    <citation type="submission" date="2024-08" db="EMBL/GenBank/DDBJ databases">
        <title>Gnathostoma spinigerum genome.</title>
        <authorList>
            <person name="Gonzalez-Bertolin B."/>
            <person name="Monzon S."/>
            <person name="Zaballos A."/>
            <person name="Jimenez P."/>
            <person name="Dekumyoy P."/>
            <person name="Varona S."/>
            <person name="Cuesta I."/>
            <person name="Sumanam S."/>
            <person name="Adisakwattana P."/>
            <person name="Gasser R.B."/>
            <person name="Hernandez-Gonzalez A."/>
            <person name="Young N.D."/>
            <person name="Perteguer M.J."/>
        </authorList>
    </citation>
    <scope>NUCLEOTIDE SEQUENCE [LARGE SCALE GENOMIC DNA]</scope>
    <source>
        <strain evidence="20">AL3</strain>
        <tissue evidence="20">Liver</tissue>
    </source>
</reference>
<feature type="region of interest" description="Disordered" evidence="16">
    <location>
        <begin position="1150"/>
        <end position="1280"/>
    </location>
</feature>
<evidence type="ECO:0000256" key="4">
    <source>
        <dbReference type="ARBA" id="ARBA00022679"/>
    </source>
</evidence>
<evidence type="ECO:0000256" key="1">
    <source>
        <dbReference type="ARBA" id="ARBA00004123"/>
    </source>
</evidence>
<dbReference type="FunFam" id="2.170.270.10:FF:000010">
    <property type="entry name" value="Histone-lysine N-methyltransferase"/>
    <property type="match status" value="1"/>
</dbReference>
<comment type="caution">
    <text evidence="20">The sequence shown here is derived from an EMBL/GenBank/DDBJ whole genome shotgun (WGS) entry which is preliminary data.</text>
</comment>
<feature type="compositionally biased region" description="Low complexity" evidence="16">
    <location>
        <begin position="1193"/>
        <end position="1227"/>
    </location>
</feature>
<proteinExistence type="predicted"/>
<evidence type="ECO:0000256" key="8">
    <source>
        <dbReference type="ARBA" id="ARBA00023015"/>
    </source>
</evidence>
<evidence type="ECO:0000256" key="6">
    <source>
        <dbReference type="ARBA" id="ARBA00022853"/>
    </source>
</evidence>
<evidence type="ECO:0000259" key="19">
    <source>
        <dbReference type="PROSITE" id="PS50868"/>
    </source>
</evidence>
<dbReference type="PROSITE" id="PS50868">
    <property type="entry name" value="POST_SET"/>
    <property type="match status" value="1"/>
</dbReference>
<evidence type="ECO:0000256" key="3">
    <source>
        <dbReference type="ARBA" id="ARBA00022603"/>
    </source>
</evidence>
<dbReference type="Proteomes" id="UP001608902">
    <property type="component" value="Unassembled WGS sequence"/>
</dbReference>
<dbReference type="GO" id="GO:0003723">
    <property type="term" value="F:RNA binding"/>
    <property type="evidence" value="ECO:0007669"/>
    <property type="project" value="UniProtKB-UniRule"/>
</dbReference>
<keyword evidence="15" id="KW-0175">Coiled coil</keyword>
<evidence type="ECO:0000256" key="14">
    <source>
        <dbReference type="PROSITE-ProRule" id="PRU00176"/>
    </source>
</evidence>
<dbReference type="PROSITE" id="PS50102">
    <property type="entry name" value="RRM"/>
    <property type="match status" value="1"/>
</dbReference>
<keyword evidence="3" id="KW-0489">Methyltransferase</keyword>
<dbReference type="PROSITE" id="PS50280">
    <property type="entry name" value="SET"/>
    <property type="match status" value="1"/>
</dbReference>
<feature type="compositionally biased region" description="Basic and acidic residues" evidence="16">
    <location>
        <begin position="644"/>
        <end position="677"/>
    </location>
</feature>
<dbReference type="InterPro" id="IPR037841">
    <property type="entry name" value="SET_SETD1A/B"/>
</dbReference>
<dbReference type="InterPro" id="IPR000504">
    <property type="entry name" value="RRM_dom"/>
</dbReference>
<name>A0ABD6EKT1_9BILA</name>
<feature type="compositionally biased region" description="Basic and acidic residues" evidence="16">
    <location>
        <begin position="602"/>
        <end position="616"/>
    </location>
</feature>
<feature type="region of interest" description="Disordered" evidence="16">
    <location>
        <begin position="411"/>
        <end position="519"/>
    </location>
</feature>
<dbReference type="GO" id="GO:0032259">
    <property type="term" value="P:methylation"/>
    <property type="evidence" value="ECO:0007669"/>
    <property type="project" value="UniProtKB-KW"/>
</dbReference>
<evidence type="ECO:0000256" key="11">
    <source>
        <dbReference type="ARBA" id="ARBA00047571"/>
    </source>
</evidence>
<evidence type="ECO:0000313" key="20">
    <source>
        <dbReference type="EMBL" id="MFH4977312.1"/>
    </source>
</evidence>
<dbReference type="InterPro" id="IPR024657">
    <property type="entry name" value="COMPASS_Set1_N-SET"/>
</dbReference>
<dbReference type="CDD" id="cd12304">
    <property type="entry name" value="RRM_Set1"/>
    <property type="match status" value="1"/>
</dbReference>
<feature type="compositionally biased region" description="Pro residues" evidence="16">
    <location>
        <begin position="288"/>
        <end position="320"/>
    </location>
</feature>
<keyword evidence="9" id="KW-0804">Transcription</keyword>
<dbReference type="Pfam" id="PF00076">
    <property type="entry name" value="RRM_1"/>
    <property type="match status" value="1"/>
</dbReference>
<evidence type="ECO:0000256" key="10">
    <source>
        <dbReference type="ARBA" id="ARBA00023242"/>
    </source>
</evidence>
<feature type="compositionally biased region" description="Low complexity" evidence="16">
    <location>
        <begin position="1247"/>
        <end position="1260"/>
    </location>
</feature>
<feature type="compositionally biased region" description="Basic and acidic residues" evidence="16">
    <location>
        <begin position="770"/>
        <end position="787"/>
    </location>
</feature>
<comment type="catalytic activity">
    <reaction evidence="13">
        <text>N(6),N(6)-dimethyl-L-lysyl(4)-[histone H3] + S-adenosyl-L-methionine = N(6),N(6),N(6)-trimethyl-L-lysyl(4)-[histone H3] + S-adenosyl-L-homocysteine + H(+)</text>
        <dbReference type="Rhea" id="RHEA:60272"/>
        <dbReference type="Rhea" id="RHEA-COMP:15537"/>
        <dbReference type="Rhea" id="RHEA-COMP:15540"/>
        <dbReference type="ChEBI" id="CHEBI:15378"/>
        <dbReference type="ChEBI" id="CHEBI:57856"/>
        <dbReference type="ChEBI" id="CHEBI:59789"/>
        <dbReference type="ChEBI" id="CHEBI:61961"/>
        <dbReference type="ChEBI" id="CHEBI:61976"/>
    </reaction>
</comment>
<dbReference type="GO" id="GO:0140999">
    <property type="term" value="F:histone H3K4 trimethyltransferase activity"/>
    <property type="evidence" value="ECO:0007669"/>
    <property type="project" value="UniProtKB-EC"/>
</dbReference>
<evidence type="ECO:0000256" key="9">
    <source>
        <dbReference type="ARBA" id="ARBA00023163"/>
    </source>
</evidence>
<feature type="compositionally biased region" description="Polar residues" evidence="16">
    <location>
        <begin position="322"/>
        <end position="332"/>
    </location>
</feature>
<dbReference type="SMART" id="SM00317">
    <property type="entry name" value="SET"/>
    <property type="match status" value="1"/>
</dbReference>
<feature type="compositionally biased region" description="Polar residues" evidence="16">
    <location>
        <begin position="791"/>
        <end position="830"/>
    </location>
</feature>
<feature type="domain" description="RRM" evidence="17">
    <location>
        <begin position="95"/>
        <end position="166"/>
    </location>
</feature>
<evidence type="ECO:0000256" key="15">
    <source>
        <dbReference type="SAM" id="Coils"/>
    </source>
</evidence>
<dbReference type="InterPro" id="IPR046341">
    <property type="entry name" value="SET_dom_sf"/>
</dbReference>
<keyword evidence="6" id="KW-0156">Chromatin regulator</keyword>
<dbReference type="Gene3D" id="3.30.70.330">
    <property type="match status" value="1"/>
</dbReference>
<evidence type="ECO:0000256" key="12">
    <source>
        <dbReference type="ARBA" id="ARBA00047583"/>
    </source>
</evidence>
<protein>
    <recommendedName>
        <fullName evidence="2">[histone H3]-lysine(4) N-trimethyltransferase</fullName>
        <ecNumber evidence="2">2.1.1.354</ecNumber>
    </recommendedName>
</protein>
<evidence type="ECO:0000256" key="5">
    <source>
        <dbReference type="ARBA" id="ARBA00022691"/>
    </source>
</evidence>
<keyword evidence="8" id="KW-0805">Transcription regulation</keyword>
<feature type="compositionally biased region" description="Basic and acidic residues" evidence="16">
    <location>
        <begin position="747"/>
        <end position="759"/>
    </location>
</feature>
<dbReference type="GO" id="GO:0005634">
    <property type="term" value="C:nucleus"/>
    <property type="evidence" value="ECO:0007669"/>
    <property type="project" value="UniProtKB-SubCell"/>
</dbReference>
<dbReference type="InterPro" id="IPR012677">
    <property type="entry name" value="Nucleotide-bd_a/b_plait_sf"/>
</dbReference>
<evidence type="ECO:0000256" key="13">
    <source>
        <dbReference type="ARBA" id="ARBA00049129"/>
    </source>
</evidence>
<organism evidence="20 21">
    <name type="scientific">Gnathostoma spinigerum</name>
    <dbReference type="NCBI Taxonomy" id="75299"/>
    <lineage>
        <taxon>Eukaryota</taxon>
        <taxon>Metazoa</taxon>
        <taxon>Ecdysozoa</taxon>
        <taxon>Nematoda</taxon>
        <taxon>Chromadorea</taxon>
        <taxon>Rhabditida</taxon>
        <taxon>Spirurina</taxon>
        <taxon>Gnathostomatomorpha</taxon>
        <taxon>Gnathostomatoidea</taxon>
        <taxon>Gnathostomatidae</taxon>
        <taxon>Gnathostoma</taxon>
    </lineage>
</organism>
<dbReference type="PANTHER" id="PTHR45814">
    <property type="entry name" value="HISTONE-LYSINE N-METHYLTRANSFERASE SETD1"/>
    <property type="match status" value="1"/>
</dbReference>
<feature type="region of interest" description="Disordered" evidence="16">
    <location>
        <begin position="279"/>
        <end position="332"/>
    </location>
</feature>